<organism evidence="2 3">
    <name type="scientific">Mucilaginibacter conchicola</name>
    <dbReference type="NCBI Taxonomy" id="2303333"/>
    <lineage>
        <taxon>Bacteria</taxon>
        <taxon>Pseudomonadati</taxon>
        <taxon>Bacteroidota</taxon>
        <taxon>Sphingobacteriia</taxon>
        <taxon>Sphingobacteriales</taxon>
        <taxon>Sphingobacteriaceae</taxon>
        <taxon>Mucilaginibacter</taxon>
    </lineage>
</organism>
<dbReference type="OrthoDB" id="1243758at2"/>
<dbReference type="AlphaFoldDB" id="A0A372NQ67"/>
<gene>
    <name evidence="2" type="ORF">D0C36_19250</name>
</gene>
<protein>
    <recommendedName>
        <fullName evidence="4">Plasmid transfer protein</fullName>
    </recommendedName>
</protein>
<evidence type="ECO:0000313" key="3">
    <source>
        <dbReference type="Proteomes" id="UP000264217"/>
    </source>
</evidence>
<evidence type="ECO:0008006" key="4">
    <source>
        <dbReference type="Google" id="ProtNLM"/>
    </source>
</evidence>
<comment type="caution">
    <text evidence="2">The sequence shown here is derived from an EMBL/GenBank/DDBJ whole genome shotgun (WGS) entry which is preliminary data.</text>
</comment>
<proteinExistence type="predicted"/>
<feature type="chain" id="PRO_5016606082" description="Plasmid transfer protein" evidence="1">
    <location>
        <begin position="20"/>
        <end position="221"/>
    </location>
</feature>
<keyword evidence="3" id="KW-1185">Reference proteome</keyword>
<dbReference type="Proteomes" id="UP000264217">
    <property type="component" value="Unassembled WGS sequence"/>
</dbReference>
<keyword evidence="1" id="KW-0732">Signal</keyword>
<sequence>MKKLLAFLFSAAFLLPVRAQEYVIDTRHAVAVSENGAARSLAELTHANYLQNISGNLNDLNTNTGSVVLAQTMIYNALSNVNSALKNGLELKNMALIIADMNSYIVQALALAKDDPALLLFAGNISSEMKTRAVALLSDVSGFVLKEGKNVLADYAARDELLRKVTQHLQILDGLAYGAWKAMYWAKQRGIIASLNPFSAFINRDRLYVEQIILQAKYLRR</sequence>
<dbReference type="RefSeq" id="WP_117393283.1">
    <property type="nucleotide sequence ID" value="NZ_QWDC01000003.1"/>
</dbReference>
<dbReference type="EMBL" id="QWDC01000003">
    <property type="protein sequence ID" value="RFZ91081.1"/>
    <property type="molecule type" value="Genomic_DNA"/>
</dbReference>
<name>A0A372NQ67_9SPHI</name>
<evidence type="ECO:0000313" key="2">
    <source>
        <dbReference type="EMBL" id="RFZ91081.1"/>
    </source>
</evidence>
<evidence type="ECO:0000256" key="1">
    <source>
        <dbReference type="SAM" id="SignalP"/>
    </source>
</evidence>
<feature type="signal peptide" evidence="1">
    <location>
        <begin position="1"/>
        <end position="19"/>
    </location>
</feature>
<reference evidence="2 3" key="1">
    <citation type="submission" date="2018-08" db="EMBL/GenBank/DDBJ databases">
        <title>Mucilaginibacter sp. MYSH2.</title>
        <authorList>
            <person name="Seo T."/>
        </authorList>
    </citation>
    <scope>NUCLEOTIDE SEQUENCE [LARGE SCALE GENOMIC DNA]</scope>
    <source>
        <strain evidence="2 3">MYSH2</strain>
    </source>
</reference>
<accession>A0A372NQ67</accession>